<evidence type="ECO:0000313" key="7">
    <source>
        <dbReference type="Proteomes" id="UP000663891"/>
    </source>
</evidence>
<feature type="transmembrane region" description="Helical" evidence="5">
    <location>
        <begin position="336"/>
        <end position="358"/>
    </location>
</feature>
<evidence type="ECO:0000313" key="6">
    <source>
        <dbReference type="EMBL" id="CAF0892087.1"/>
    </source>
</evidence>
<evidence type="ECO:0000256" key="2">
    <source>
        <dbReference type="ARBA" id="ARBA00022692"/>
    </source>
</evidence>
<comment type="subcellular location">
    <subcellularLocation>
        <location evidence="1">Membrane</location>
        <topology evidence="1">Multi-pass membrane protein</topology>
    </subcellularLocation>
</comment>
<dbReference type="EMBL" id="CAJNON010000060">
    <property type="protein sequence ID" value="CAF0892087.1"/>
    <property type="molecule type" value="Genomic_DNA"/>
</dbReference>
<dbReference type="GO" id="GO:0005385">
    <property type="term" value="F:zinc ion transmembrane transporter activity"/>
    <property type="evidence" value="ECO:0007669"/>
    <property type="project" value="TreeGrafter"/>
</dbReference>
<protein>
    <submittedName>
        <fullName evidence="6">Uncharacterized protein</fullName>
    </submittedName>
</protein>
<name>A0A813Z2K1_9BILA</name>
<dbReference type="Pfam" id="PF02535">
    <property type="entry name" value="Zip"/>
    <property type="match status" value="1"/>
</dbReference>
<sequence length="434" mass="47233">MNTTNNTTVQDDDGCSLTADEIQRSYNLTLHVISVFVLLVVSFIGASISVASAKVKCLHIHPVILNTGKFFGSGVVLATGFIHILPDAMSTLSDPCLPDSWNEYGAYGGLFAMLAALGMQLLEFLGHQRSRSVAHKRALMKTDHHVKYIIKNEEIENKTNDLTSIKHVEDANNQMNNDHTCTHEINNETEDLETTHSIHNTSEKLKKKTLTQNQGNECGNAGEPHNHIEATRHTHSNGDIVIDIIQIEPSPEPLDICEESAHTHGLAFQDDGQQNKISTYLLELGIALHSVLIGLTLGTTTDSFVALFTALCFHQFFEAIALGAQIANLKTTSIKSAIYMIIFFSLTTPVGIAIGIGIHSGTYNPKSVSSLLITGILDSLSGGILIYVALVNLITAEMGANAHSFYNLSTRLKFLYFTALYLGAAAMAIIGRWA</sequence>
<proteinExistence type="predicted"/>
<feature type="transmembrane region" description="Helical" evidence="5">
    <location>
        <begin position="280"/>
        <end position="298"/>
    </location>
</feature>
<dbReference type="OrthoDB" id="448280at2759"/>
<dbReference type="PANTHER" id="PTHR11040">
    <property type="entry name" value="ZINC/IRON TRANSPORTER"/>
    <property type="match status" value="1"/>
</dbReference>
<keyword evidence="4 5" id="KW-0472">Membrane</keyword>
<dbReference type="PANTHER" id="PTHR11040:SF44">
    <property type="entry name" value="PROTEIN ZNTC-RELATED"/>
    <property type="match status" value="1"/>
</dbReference>
<accession>A0A813Z2K1</accession>
<gene>
    <name evidence="6" type="ORF">VCS650_LOCUS8831</name>
</gene>
<reference evidence="6" key="1">
    <citation type="submission" date="2021-02" db="EMBL/GenBank/DDBJ databases">
        <authorList>
            <person name="Nowell W R."/>
        </authorList>
    </citation>
    <scope>NUCLEOTIDE SEQUENCE</scope>
</reference>
<organism evidence="6 7">
    <name type="scientific">Adineta steineri</name>
    <dbReference type="NCBI Taxonomy" id="433720"/>
    <lineage>
        <taxon>Eukaryota</taxon>
        <taxon>Metazoa</taxon>
        <taxon>Spiralia</taxon>
        <taxon>Gnathifera</taxon>
        <taxon>Rotifera</taxon>
        <taxon>Eurotatoria</taxon>
        <taxon>Bdelloidea</taxon>
        <taxon>Adinetida</taxon>
        <taxon>Adinetidae</taxon>
        <taxon>Adineta</taxon>
    </lineage>
</organism>
<evidence type="ECO:0000256" key="4">
    <source>
        <dbReference type="ARBA" id="ARBA00023136"/>
    </source>
</evidence>
<comment type="caution">
    <text evidence="6">The sequence shown here is derived from an EMBL/GenBank/DDBJ whole genome shotgun (WGS) entry which is preliminary data.</text>
</comment>
<dbReference type="Proteomes" id="UP000663891">
    <property type="component" value="Unassembled WGS sequence"/>
</dbReference>
<feature type="transmembrane region" description="Helical" evidence="5">
    <location>
        <begin position="63"/>
        <end position="84"/>
    </location>
</feature>
<evidence type="ECO:0000256" key="1">
    <source>
        <dbReference type="ARBA" id="ARBA00004141"/>
    </source>
</evidence>
<feature type="transmembrane region" description="Helical" evidence="5">
    <location>
        <begin position="28"/>
        <end position="51"/>
    </location>
</feature>
<keyword evidence="3 5" id="KW-1133">Transmembrane helix</keyword>
<evidence type="ECO:0000256" key="3">
    <source>
        <dbReference type="ARBA" id="ARBA00022989"/>
    </source>
</evidence>
<feature type="transmembrane region" description="Helical" evidence="5">
    <location>
        <begin position="304"/>
        <end position="324"/>
    </location>
</feature>
<evidence type="ECO:0000256" key="5">
    <source>
        <dbReference type="SAM" id="Phobius"/>
    </source>
</evidence>
<feature type="transmembrane region" description="Helical" evidence="5">
    <location>
        <begin position="414"/>
        <end position="433"/>
    </location>
</feature>
<dbReference type="AlphaFoldDB" id="A0A813Z2K1"/>
<dbReference type="GO" id="GO:0005886">
    <property type="term" value="C:plasma membrane"/>
    <property type="evidence" value="ECO:0007669"/>
    <property type="project" value="TreeGrafter"/>
</dbReference>
<keyword evidence="2 5" id="KW-0812">Transmembrane</keyword>
<dbReference type="InterPro" id="IPR003689">
    <property type="entry name" value="ZIP"/>
</dbReference>
<feature type="transmembrane region" description="Helical" evidence="5">
    <location>
        <begin position="370"/>
        <end position="394"/>
    </location>
</feature>
<feature type="transmembrane region" description="Helical" evidence="5">
    <location>
        <begin position="104"/>
        <end position="122"/>
    </location>
</feature>